<dbReference type="PANTHER" id="PTHR43808:SF32">
    <property type="entry name" value="ARGE_DAPE-RELATED DEACYLASE"/>
    <property type="match status" value="1"/>
</dbReference>
<evidence type="ECO:0000256" key="2">
    <source>
        <dbReference type="ARBA" id="ARBA00022801"/>
    </source>
</evidence>
<keyword evidence="6" id="KW-1185">Reference proteome</keyword>
<evidence type="ECO:0000256" key="3">
    <source>
        <dbReference type="SAM" id="SignalP"/>
    </source>
</evidence>
<keyword evidence="1" id="KW-0479">Metal-binding</keyword>
<proteinExistence type="predicted"/>
<keyword evidence="3" id="KW-0732">Signal</keyword>
<evidence type="ECO:0000256" key="1">
    <source>
        <dbReference type="ARBA" id="ARBA00022723"/>
    </source>
</evidence>
<dbReference type="GO" id="GO:0016787">
    <property type="term" value="F:hydrolase activity"/>
    <property type="evidence" value="ECO:0007669"/>
    <property type="project" value="UniProtKB-KW"/>
</dbReference>
<dbReference type="Proteomes" id="UP000284006">
    <property type="component" value="Unassembled WGS sequence"/>
</dbReference>
<dbReference type="OrthoDB" id="9776600at2"/>
<dbReference type="SUPFAM" id="SSF53187">
    <property type="entry name" value="Zn-dependent exopeptidases"/>
    <property type="match status" value="1"/>
</dbReference>
<dbReference type="InterPro" id="IPR036264">
    <property type="entry name" value="Bact_exopeptidase_dim_dom"/>
</dbReference>
<dbReference type="InterPro" id="IPR011650">
    <property type="entry name" value="Peptidase_M20_dimer"/>
</dbReference>
<evidence type="ECO:0000313" key="6">
    <source>
        <dbReference type="Proteomes" id="UP000284006"/>
    </source>
</evidence>
<dbReference type="EMBL" id="QYUP01000150">
    <property type="protein sequence ID" value="RJG11292.1"/>
    <property type="molecule type" value="Genomic_DNA"/>
</dbReference>
<dbReference type="AlphaFoldDB" id="A0A418XFQ6"/>
<dbReference type="Pfam" id="PF01546">
    <property type="entry name" value="Peptidase_M20"/>
    <property type="match status" value="1"/>
</dbReference>
<dbReference type="SUPFAM" id="SSF55031">
    <property type="entry name" value="Bacterial exopeptidase dimerisation domain"/>
    <property type="match status" value="1"/>
</dbReference>
<comment type="caution">
    <text evidence="5">The sequence shown here is derived from an EMBL/GenBank/DDBJ whole genome shotgun (WGS) entry which is preliminary data.</text>
</comment>
<name>A0A418XFQ6_9BURK</name>
<dbReference type="InterPro" id="IPR050072">
    <property type="entry name" value="Peptidase_M20A"/>
</dbReference>
<sequence>MKIYAAALCTFAALASTPASSQQLSPAEQRIVAEVKANSAAALGLLERSVNINSGTMNHAGVREVGALFRKELDQLGFATRWIDMPKEMQRAGHLLATRTGTQGKRVLMLGHLDTVFELDSPVQKWKLNGDRVSGQGVSDMKGGNVVMIEALRALHRTGALDNTNIAVMFTGDEESAGEPKAVSRGDMVALARQSDVALAFEGTVLDQDGRATATVGRRSSSGFELQVTGKQGHSSGIFGERAGYGAVYEAARILDGFRQQVVEPDLTFNPGLILGGTAVSHDEQGSRGTAFGKTNVIANTVTVKGDLRYLDSTQRDRAHARMRAIAADSLPGTSASISFHESYPPMAVTPGNLKVLELFSQASNDAGLGPVAAVPAGLRGAGDIQFAAPHVDSLDGIGATGSGAHSPSEDLELASIERAAIRTAIMLYRLTR</sequence>
<dbReference type="Pfam" id="PF07687">
    <property type="entry name" value="M20_dimer"/>
    <property type="match status" value="1"/>
</dbReference>
<accession>A0A418XFQ6</accession>
<gene>
    <name evidence="5" type="ORF">D3872_20120</name>
</gene>
<reference evidence="5 6" key="1">
    <citation type="submission" date="2018-09" db="EMBL/GenBank/DDBJ databases">
        <authorList>
            <person name="Zhu H."/>
        </authorList>
    </citation>
    <scope>NUCLEOTIDE SEQUENCE [LARGE SCALE GENOMIC DNA]</scope>
    <source>
        <strain evidence="5 6">K1S02-61</strain>
    </source>
</reference>
<feature type="signal peptide" evidence="3">
    <location>
        <begin position="1"/>
        <end position="21"/>
    </location>
</feature>
<feature type="domain" description="Peptidase M20 dimerisation" evidence="4">
    <location>
        <begin position="216"/>
        <end position="332"/>
    </location>
</feature>
<dbReference type="Gene3D" id="3.30.70.360">
    <property type="match status" value="1"/>
</dbReference>
<dbReference type="PANTHER" id="PTHR43808">
    <property type="entry name" value="ACETYLORNITHINE DEACETYLASE"/>
    <property type="match status" value="1"/>
</dbReference>
<dbReference type="InterPro" id="IPR002933">
    <property type="entry name" value="Peptidase_M20"/>
</dbReference>
<evidence type="ECO:0000313" key="5">
    <source>
        <dbReference type="EMBL" id="RJG11292.1"/>
    </source>
</evidence>
<protein>
    <submittedName>
        <fullName evidence="5">M20 family peptidase</fullName>
    </submittedName>
</protein>
<evidence type="ECO:0000259" key="4">
    <source>
        <dbReference type="Pfam" id="PF07687"/>
    </source>
</evidence>
<keyword evidence="2" id="KW-0378">Hydrolase</keyword>
<organism evidence="5 6">
    <name type="scientific">Massilia cavernae</name>
    <dbReference type="NCBI Taxonomy" id="2320864"/>
    <lineage>
        <taxon>Bacteria</taxon>
        <taxon>Pseudomonadati</taxon>
        <taxon>Pseudomonadota</taxon>
        <taxon>Betaproteobacteria</taxon>
        <taxon>Burkholderiales</taxon>
        <taxon>Oxalobacteraceae</taxon>
        <taxon>Telluria group</taxon>
        <taxon>Massilia</taxon>
    </lineage>
</organism>
<dbReference type="Gene3D" id="3.40.630.10">
    <property type="entry name" value="Zn peptidases"/>
    <property type="match status" value="1"/>
</dbReference>
<feature type="chain" id="PRO_5019208507" evidence="3">
    <location>
        <begin position="22"/>
        <end position="433"/>
    </location>
</feature>
<dbReference type="RefSeq" id="WP_119812492.1">
    <property type="nucleotide sequence ID" value="NZ_QYUP01000150.1"/>
</dbReference>
<dbReference type="GO" id="GO:0046872">
    <property type="term" value="F:metal ion binding"/>
    <property type="evidence" value="ECO:0007669"/>
    <property type="project" value="UniProtKB-KW"/>
</dbReference>